<accession>E4XV17</accession>
<dbReference type="Gene3D" id="3.40.50.720">
    <property type="entry name" value="NAD(P)-binding Rossmann-like Domain"/>
    <property type="match status" value="1"/>
</dbReference>
<dbReference type="PRINTS" id="PR00081">
    <property type="entry name" value="GDHRDH"/>
</dbReference>
<keyword evidence="1" id="KW-0560">Oxidoreductase</keyword>
<dbReference type="Pfam" id="PF00106">
    <property type="entry name" value="adh_short"/>
    <property type="match status" value="1"/>
</dbReference>
<dbReference type="InParanoid" id="E4XV17"/>
<reference evidence="2" key="1">
    <citation type="journal article" date="2010" name="Science">
        <title>Plasticity of animal genome architecture unmasked by rapid evolution of a pelagic tunicate.</title>
        <authorList>
            <person name="Denoeud F."/>
            <person name="Henriet S."/>
            <person name="Mungpakdee S."/>
            <person name="Aury J.M."/>
            <person name="Da Silva C."/>
            <person name="Brinkmann H."/>
            <person name="Mikhaleva J."/>
            <person name="Olsen L.C."/>
            <person name="Jubin C."/>
            <person name="Canestro C."/>
            <person name="Bouquet J.M."/>
            <person name="Danks G."/>
            <person name="Poulain J."/>
            <person name="Campsteijn C."/>
            <person name="Adamski M."/>
            <person name="Cross I."/>
            <person name="Yadetie F."/>
            <person name="Muffato M."/>
            <person name="Louis A."/>
            <person name="Butcher S."/>
            <person name="Tsagkogeorga G."/>
            <person name="Konrad A."/>
            <person name="Singh S."/>
            <person name="Jensen M.F."/>
            <person name="Cong E.H."/>
            <person name="Eikeseth-Otteraa H."/>
            <person name="Noel B."/>
            <person name="Anthouard V."/>
            <person name="Porcel B.M."/>
            <person name="Kachouri-Lafond R."/>
            <person name="Nishino A."/>
            <person name="Ugolini M."/>
            <person name="Chourrout P."/>
            <person name="Nishida H."/>
            <person name="Aasland R."/>
            <person name="Huzurbazar S."/>
            <person name="Westhof E."/>
            <person name="Delsuc F."/>
            <person name="Lehrach H."/>
            <person name="Reinhardt R."/>
            <person name="Weissenbach J."/>
            <person name="Roy S.W."/>
            <person name="Artiguenave F."/>
            <person name="Postlethwait J.H."/>
            <person name="Manak J.R."/>
            <person name="Thompson E.M."/>
            <person name="Jaillon O."/>
            <person name="Du Pasquier L."/>
            <person name="Boudinot P."/>
            <person name="Liberles D.A."/>
            <person name="Volff J.N."/>
            <person name="Philippe H."/>
            <person name="Lenhard B."/>
            <person name="Roest Crollius H."/>
            <person name="Wincker P."/>
            <person name="Chourrout D."/>
        </authorList>
    </citation>
    <scope>NUCLEOTIDE SEQUENCE [LARGE SCALE GENOMIC DNA]</scope>
</reference>
<dbReference type="FunCoup" id="E4XV17">
    <property type="interactions" value="49"/>
</dbReference>
<sequence>MGCCGPPLFDPELSHRLDGQTIAITGASDGIGLATALLCAKRGAKLILLCRNNKKMQNARNDILSNFPDAHVDTVQMDLADLASVSRAADNIAAEGFSIDILVANAGVVYHPINWLYLTNSVQVINHFSHALLFHSLVQNGALKENCRVVFVASDAHKAADGDLSYWKTYASEVSARGALGEAVSFKAYAESKLANILYARELAARYDKMTILSLHPGAVETNIGETVKDKWGCCGSFLS</sequence>
<evidence type="ECO:0000313" key="2">
    <source>
        <dbReference type="EMBL" id="CBY13548.1"/>
    </source>
</evidence>
<dbReference type="PANTHER" id="PTHR43157">
    <property type="entry name" value="PHOSPHATIDYLINOSITOL-GLYCAN BIOSYNTHESIS CLASS F PROTEIN-RELATED"/>
    <property type="match status" value="1"/>
</dbReference>
<dbReference type="EMBL" id="FN653197">
    <property type="protein sequence ID" value="CBY13548.1"/>
    <property type="molecule type" value="Genomic_DNA"/>
</dbReference>
<protein>
    <recommendedName>
        <fullName evidence="4">NAD(P)-binding protein</fullName>
    </recommendedName>
</protein>
<evidence type="ECO:0008006" key="4">
    <source>
        <dbReference type="Google" id="ProtNLM"/>
    </source>
</evidence>
<organism evidence="2">
    <name type="scientific">Oikopleura dioica</name>
    <name type="common">Tunicate</name>
    <dbReference type="NCBI Taxonomy" id="34765"/>
    <lineage>
        <taxon>Eukaryota</taxon>
        <taxon>Metazoa</taxon>
        <taxon>Chordata</taxon>
        <taxon>Tunicata</taxon>
        <taxon>Appendicularia</taxon>
        <taxon>Copelata</taxon>
        <taxon>Oikopleuridae</taxon>
        <taxon>Oikopleura</taxon>
    </lineage>
</organism>
<dbReference type="SUPFAM" id="SSF51735">
    <property type="entry name" value="NAD(P)-binding Rossmann-fold domains"/>
    <property type="match status" value="1"/>
</dbReference>
<dbReference type="Proteomes" id="UP000001307">
    <property type="component" value="Unassembled WGS sequence"/>
</dbReference>
<dbReference type="InterPro" id="IPR036291">
    <property type="entry name" value="NAD(P)-bd_dom_sf"/>
</dbReference>
<gene>
    <name evidence="2" type="ORF">GSOID_T00005342001</name>
</gene>
<evidence type="ECO:0000256" key="1">
    <source>
        <dbReference type="ARBA" id="ARBA00023002"/>
    </source>
</evidence>
<evidence type="ECO:0000313" key="3">
    <source>
        <dbReference type="Proteomes" id="UP000001307"/>
    </source>
</evidence>
<dbReference type="PANTHER" id="PTHR43157:SF31">
    <property type="entry name" value="PHOSPHATIDYLINOSITOL-GLYCAN BIOSYNTHESIS CLASS F PROTEIN"/>
    <property type="match status" value="1"/>
</dbReference>
<name>E4XV17_OIKDI</name>
<dbReference type="InterPro" id="IPR002347">
    <property type="entry name" value="SDR_fam"/>
</dbReference>
<dbReference type="GO" id="GO:0016491">
    <property type="term" value="F:oxidoreductase activity"/>
    <property type="evidence" value="ECO:0007669"/>
    <property type="project" value="UniProtKB-KW"/>
</dbReference>
<keyword evidence="3" id="KW-1185">Reference proteome</keyword>
<proteinExistence type="predicted"/>
<dbReference type="OrthoDB" id="191139at2759"/>
<dbReference type="AlphaFoldDB" id="E4XV17"/>